<dbReference type="PANTHER" id="PTHR43193">
    <property type="match status" value="1"/>
</dbReference>
<dbReference type="EMBL" id="QSGO01000032">
    <property type="protein sequence ID" value="RHB29417.1"/>
    <property type="molecule type" value="Genomic_DNA"/>
</dbReference>
<proteinExistence type="predicted"/>
<dbReference type="GO" id="GO:0046872">
    <property type="term" value="F:metal ion binding"/>
    <property type="evidence" value="ECO:0007669"/>
    <property type="project" value="UniProtKB-KW"/>
</dbReference>
<name>A0A413V755_9BACE</name>
<comment type="caution">
    <text evidence="5">The sequence shown here is derived from an EMBL/GenBank/DDBJ whole genome shotgun (WGS) entry which is preliminary data.</text>
</comment>
<dbReference type="SUPFAM" id="SSF54862">
    <property type="entry name" value="4Fe-4S ferredoxins"/>
    <property type="match status" value="1"/>
</dbReference>
<gene>
    <name evidence="5" type="ORF">DW888_19835</name>
</gene>
<dbReference type="AlphaFoldDB" id="A0A413V755"/>
<dbReference type="GO" id="GO:0051536">
    <property type="term" value="F:iron-sulfur cluster binding"/>
    <property type="evidence" value="ECO:0007669"/>
    <property type="project" value="UniProtKB-KW"/>
</dbReference>
<feature type="domain" description="4Fe-4S ferredoxin-type" evidence="4">
    <location>
        <begin position="39"/>
        <end position="69"/>
    </location>
</feature>
<protein>
    <submittedName>
        <fullName evidence="5">4Fe-4S dicluster domain-containing protein</fullName>
    </submittedName>
</protein>
<dbReference type="Pfam" id="PF12838">
    <property type="entry name" value="Fer4_7"/>
    <property type="match status" value="1"/>
</dbReference>
<keyword evidence="1" id="KW-0479">Metal-binding</keyword>
<keyword evidence="2" id="KW-0408">Iron</keyword>
<accession>A0A413V755</accession>
<evidence type="ECO:0000256" key="3">
    <source>
        <dbReference type="ARBA" id="ARBA00023014"/>
    </source>
</evidence>
<reference evidence="5 6" key="1">
    <citation type="submission" date="2018-08" db="EMBL/GenBank/DDBJ databases">
        <title>A genome reference for cultivated species of the human gut microbiota.</title>
        <authorList>
            <person name="Zou Y."/>
            <person name="Xue W."/>
            <person name="Luo G."/>
        </authorList>
    </citation>
    <scope>NUCLEOTIDE SEQUENCE [LARGE SCALE GENOMIC DNA]</scope>
    <source>
        <strain evidence="5 6">AM40-30BH</strain>
    </source>
</reference>
<dbReference type="Proteomes" id="UP000284379">
    <property type="component" value="Unassembled WGS sequence"/>
</dbReference>
<dbReference type="InterPro" id="IPR052977">
    <property type="entry name" value="Polyferredoxin-like_ET"/>
</dbReference>
<dbReference type="RefSeq" id="WP_122202306.1">
    <property type="nucleotide sequence ID" value="NZ_CABJFV010000032.1"/>
</dbReference>
<evidence type="ECO:0000256" key="1">
    <source>
        <dbReference type="ARBA" id="ARBA00022723"/>
    </source>
</evidence>
<keyword evidence="3" id="KW-0411">Iron-sulfur</keyword>
<dbReference type="PANTHER" id="PTHR43193:SF2">
    <property type="entry name" value="POLYFERREDOXIN PROTEIN FWDF"/>
    <property type="match status" value="1"/>
</dbReference>
<evidence type="ECO:0000313" key="6">
    <source>
        <dbReference type="Proteomes" id="UP000284379"/>
    </source>
</evidence>
<dbReference type="PROSITE" id="PS00198">
    <property type="entry name" value="4FE4S_FER_1"/>
    <property type="match status" value="2"/>
</dbReference>
<dbReference type="InterPro" id="IPR017900">
    <property type="entry name" value="4Fe4S_Fe_S_CS"/>
</dbReference>
<dbReference type="Pfam" id="PF04432">
    <property type="entry name" value="FrhB_FdhB_C"/>
    <property type="match status" value="1"/>
</dbReference>
<sequence length="397" mass="44523">MKDKIIELAERDFCTGCSACADICPTKSIKMSDEGKLFSYPQINHETCISCGKCMKVCPSINTLEVATFKQQYFAAWNKDDAERKTSTSGGVGVALAKAAASRAYAICGVRFDDEFKVVHSLAKSEADLEGFKGSKYVQSSTVGIFASINDYLKGGGKVLFIGTPCQVEAIKRFVPSSLSDQLLTCEIICHGVNSPKVWSDFVKNLQEDNKSVLKTYHFRSKSHGWQRTSGSPNLRVFYTFDNGKVVDVPAWKNQFHYWFGQHYMLRPSCSHCMYRREQRCADLTIADFWGGQNVLPEADTFKGVSAVIASNEKGLDFIQKVENITLLSVDEEKTKKMLRGFVENKTEVAQRAEIEKALLFEQEYIAKGYCAMVKKYPHHTAISMFVHKVKCKLGIK</sequence>
<dbReference type="Gene3D" id="3.30.70.20">
    <property type="match status" value="1"/>
</dbReference>
<dbReference type="InterPro" id="IPR007525">
    <property type="entry name" value="FrhB_FdhB_C"/>
</dbReference>
<dbReference type="PROSITE" id="PS51379">
    <property type="entry name" value="4FE4S_FER_2"/>
    <property type="match status" value="2"/>
</dbReference>
<dbReference type="InterPro" id="IPR017896">
    <property type="entry name" value="4Fe4S_Fe-S-bd"/>
</dbReference>
<organism evidence="5 6">
    <name type="scientific">Bacteroides nordii</name>
    <dbReference type="NCBI Taxonomy" id="291645"/>
    <lineage>
        <taxon>Bacteria</taxon>
        <taxon>Pseudomonadati</taxon>
        <taxon>Bacteroidota</taxon>
        <taxon>Bacteroidia</taxon>
        <taxon>Bacteroidales</taxon>
        <taxon>Bacteroidaceae</taxon>
        <taxon>Bacteroides</taxon>
    </lineage>
</organism>
<feature type="domain" description="4Fe-4S ferredoxin-type" evidence="4">
    <location>
        <begin position="4"/>
        <end position="34"/>
    </location>
</feature>
<evidence type="ECO:0000313" key="5">
    <source>
        <dbReference type="EMBL" id="RHB29417.1"/>
    </source>
</evidence>
<evidence type="ECO:0000256" key="2">
    <source>
        <dbReference type="ARBA" id="ARBA00023004"/>
    </source>
</evidence>
<evidence type="ECO:0000259" key="4">
    <source>
        <dbReference type="PROSITE" id="PS51379"/>
    </source>
</evidence>